<feature type="compositionally biased region" description="Low complexity" evidence="3">
    <location>
        <begin position="444"/>
        <end position="455"/>
    </location>
</feature>
<organism evidence="5 6">
    <name type="scientific">Batillaria attramentaria</name>
    <dbReference type="NCBI Taxonomy" id="370345"/>
    <lineage>
        <taxon>Eukaryota</taxon>
        <taxon>Metazoa</taxon>
        <taxon>Spiralia</taxon>
        <taxon>Lophotrochozoa</taxon>
        <taxon>Mollusca</taxon>
        <taxon>Gastropoda</taxon>
        <taxon>Caenogastropoda</taxon>
        <taxon>Sorbeoconcha</taxon>
        <taxon>Cerithioidea</taxon>
        <taxon>Batillariidae</taxon>
        <taxon>Batillaria</taxon>
    </lineage>
</organism>
<feature type="compositionally biased region" description="Gly residues" evidence="3">
    <location>
        <begin position="488"/>
        <end position="497"/>
    </location>
</feature>
<comment type="similarity">
    <text evidence="1">Belongs to the GAREM family.</text>
</comment>
<dbReference type="Gene3D" id="1.10.150.50">
    <property type="entry name" value="Transcription Factor, Ets-1"/>
    <property type="match status" value="1"/>
</dbReference>
<feature type="compositionally biased region" description="Basic and acidic residues" evidence="3">
    <location>
        <begin position="702"/>
        <end position="713"/>
    </location>
</feature>
<keyword evidence="2" id="KW-0597">Phosphoprotein</keyword>
<feature type="domain" description="CABIT" evidence="4">
    <location>
        <begin position="46"/>
        <end position="319"/>
    </location>
</feature>
<gene>
    <name evidence="5" type="ORF">BaRGS_00015857</name>
</gene>
<protein>
    <recommendedName>
        <fullName evidence="4">CABIT domain-containing protein</fullName>
    </recommendedName>
</protein>
<dbReference type="EMBL" id="JACVVK020000098">
    <property type="protein sequence ID" value="KAK7492910.1"/>
    <property type="molecule type" value="Genomic_DNA"/>
</dbReference>
<accession>A0ABD0L1A8</accession>
<feature type="compositionally biased region" description="Low complexity" evidence="3">
    <location>
        <begin position="898"/>
        <end position="911"/>
    </location>
</feature>
<dbReference type="AlphaFoldDB" id="A0ABD0L1A8"/>
<evidence type="ECO:0000313" key="5">
    <source>
        <dbReference type="EMBL" id="KAK7492910.1"/>
    </source>
</evidence>
<feature type="region of interest" description="Disordered" evidence="3">
    <location>
        <begin position="761"/>
        <end position="837"/>
    </location>
</feature>
<dbReference type="Pfam" id="PF12736">
    <property type="entry name" value="CABIT"/>
    <property type="match status" value="1"/>
</dbReference>
<dbReference type="PANTHER" id="PTHR14454">
    <property type="entry name" value="GRB2-ASSOCIATED AND REGULATOR OF MAPK PROTEIN FAMILY MEMBER"/>
    <property type="match status" value="1"/>
</dbReference>
<dbReference type="InterPro" id="IPR052281">
    <property type="entry name" value="GAREM"/>
</dbReference>
<feature type="region of interest" description="Disordered" evidence="3">
    <location>
        <begin position="419"/>
        <end position="569"/>
    </location>
</feature>
<feature type="compositionally biased region" description="Basic and acidic residues" evidence="3">
    <location>
        <begin position="431"/>
        <end position="443"/>
    </location>
</feature>
<feature type="compositionally biased region" description="Basic and acidic residues" evidence="3">
    <location>
        <begin position="498"/>
        <end position="509"/>
    </location>
</feature>
<dbReference type="Proteomes" id="UP001519460">
    <property type="component" value="Unassembled WGS sequence"/>
</dbReference>
<feature type="region of interest" description="Disordered" evidence="3">
    <location>
        <begin position="692"/>
        <end position="745"/>
    </location>
</feature>
<sequence>MAAVTEERTGGYSSVGYIYPPGATVKDLIWDEKARAFKDFVSTYRLPLVARLKSGDLSKYLPPCGPQEDNVVQIHELRRRKIVLARRLQWEKRQNDYIVSGEQVEVPACYKGWFEVVPDDGRPVEYFDTVGGICSVKPRRFLVRTSTVGYQLSIEDGVSCWMPYEIRPGEVLTTGMVYMDNNNGGKKGKGGGSSKSKNKPEQDLKYLQCFDVEGKEIMIPLIMSGVFSPVGDASMANYDAVYELQDLIMAFGLPVNAQLIHANLKEKAPCPQGVLRLYGTREEELAVISRIGKDGIIADPAVEKVEISVDRDLVLQRGLPKRKQSVHITRPSPISSTEVAMEAKVVQIDEPPDEGGPHLEIELPKRVSNELKKSKSTGILDKLSVRKVRKERAKLKELRSDDVFSKRIQRNDLSYEDFFNGLDGDGEEGVDTTKDSSRSRESGDSSVKSSSTSETTAQAKSPYGKVTKTSGKSDRNSTYGTAGSVRPGSGGGSGGGEGARKYSIQDRDLPPIPVESPPSSGGRQDSSRGSRDSLYEHLPPAPKPPPPHRSKSEPSKIHHEEDELYDDEEDGYMVPMTVREGDSAYSSSADVQLRRKPPAVPRDAVKLTRYKKCRSEIPPEIAGGIIIADDGSPIDIDEIFNFTYSKDPHERAYGTMAAAGHWAGSTSQLYGYRVNDRRGNEAVPAWRADLHHSTSSSTLTRKSVERLDLETRSTHGGSKSKSRSQRVDPNATIRSHNLRGKQRPNMLELFHFSDSFRDLRDSQLSVPSPTSPDGTVPYHHHQQPHEAAYHSSAGSSRGGGPVIPGENHNPYGAVISPSYMPGSRPGPGQDPRTPNGAYYPRPQPYVAYADSEPAYRKYPRAVSLSGFSDSAYPKQGDDSAISMGSRAGDPYGFNNDSEYSYNEYNDNGSGSTITGRDENWSPPDDISGLSVHEVSRSLRYIGMKDRVVLRFSNEQIDGSMLCSLDKRLLKEGFPELNALEIKKILDFVRGWRPKKR</sequence>
<feature type="compositionally biased region" description="Basic and acidic residues" evidence="3">
    <location>
        <begin position="525"/>
        <end position="535"/>
    </location>
</feature>
<feature type="compositionally biased region" description="Basic and acidic residues" evidence="3">
    <location>
        <begin position="550"/>
        <end position="561"/>
    </location>
</feature>
<feature type="compositionally biased region" description="Polar residues" evidence="3">
    <location>
        <begin position="762"/>
        <end position="773"/>
    </location>
</feature>
<evidence type="ECO:0000259" key="4">
    <source>
        <dbReference type="Pfam" id="PF12736"/>
    </source>
</evidence>
<name>A0ABD0L1A8_9CAEN</name>
<dbReference type="SUPFAM" id="SSF47769">
    <property type="entry name" value="SAM/Pointed domain"/>
    <property type="match status" value="1"/>
</dbReference>
<dbReference type="InterPro" id="IPR025946">
    <property type="entry name" value="CABIT_dom"/>
</dbReference>
<evidence type="ECO:0000256" key="1">
    <source>
        <dbReference type="ARBA" id="ARBA00006392"/>
    </source>
</evidence>
<feature type="region of interest" description="Disordered" evidence="3">
    <location>
        <begin position="868"/>
        <end position="887"/>
    </location>
</feature>
<keyword evidence="6" id="KW-1185">Reference proteome</keyword>
<dbReference type="PANTHER" id="PTHR14454:SF11">
    <property type="entry name" value="SERRANO, ISOFORM F"/>
    <property type="match status" value="1"/>
</dbReference>
<evidence type="ECO:0000313" key="6">
    <source>
        <dbReference type="Proteomes" id="UP001519460"/>
    </source>
</evidence>
<reference evidence="5 6" key="1">
    <citation type="journal article" date="2023" name="Sci. Data">
        <title>Genome assembly of the Korean intertidal mud-creeper Batillaria attramentaria.</title>
        <authorList>
            <person name="Patra A.K."/>
            <person name="Ho P.T."/>
            <person name="Jun S."/>
            <person name="Lee S.J."/>
            <person name="Kim Y."/>
            <person name="Won Y.J."/>
        </authorList>
    </citation>
    <scope>NUCLEOTIDE SEQUENCE [LARGE SCALE GENOMIC DNA]</scope>
    <source>
        <strain evidence="5">Wonlab-2016</strain>
    </source>
</reference>
<evidence type="ECO:0000256" key="3">
    <source>
        <dbReference type="SAM" id="MobiDB-lite"/>
    </source>
</evidence>
<evidence type="ECO:0000256" key="2">
    <source>
        <dbReference type="ARBA" id="ARBA00022553"/>
    </source>
</evidence>
<proteinExistence type="inferred from homology"/>
<dbReference type="InterPro" id="IPR013761">
    <property type="entry name" value="SAM/pointed_sf"/>
</dbReference>
<comment type="caution">
    <text evidence="5">The sequence shown here is derived from an EMBL/GenBank/DDBJ whole genome shotgun (WGS) entry which is preliminary data.</text>
</comment>
<feature type="region of interest" description="Disordered" evidence="3">
    <location>
        <begin position="898"/>
        <end position="921"/>
    </location>
</feature>